<proteinExistence type="predicted"/>
<organism evidence="2 3">
    <name type="scientific">Nyctereutes procyonoides</name>
    <name type="common">Raccoon dog</name>
    <name type="synonym">Canis procyonoides</name>
    <dbReference type="NCBI Taxonomy" id="34880"/>
    <lineage>
        <taxon>Eukaryota</taxon>
        <taxon>Metazoa</taxon>
        <taxon>Chordata</taxon>
        <taxon>Craniata</taxon>
        <taxon>Vertebrata</taxon>
        <taxon>Euteleostomi</taxon>
        <taxon>Mammalia</taxon>
        <taxon>Eutheria</taxon>
        <taxon>Laurasiatheria</taxon>
        <taxon>Carnivora</taxon>
        <taxon>Caniformia</taxon>
        <taxon>Canidae</taxon>
        <taxon>Nyctereutes</taxon>
    </lineage>
</organism>
<keyword evidence="3" id="KW-1185">Reference proteome</keyword>
<dbReference type="EMBL" id="CAJHUB010000650">
    <property type="protein sequence ID" value="CAD7668899.1"/>
    <property type="molecule type" value="Genomic_DNA"/>
</dbReference>
<evidence type="ECO:0000313" key="2">
    <source>
        <dbReference type="EMBL" id="CAD7668899.1"/>
    </source>
</evidence>
<comment type="caution">
    <text evidence="2">The sequence shown here is derived from an EMBL/GenBank/DDBJ whole genome shotgun (WGS) entry which is preliminary data.</text>
</comment>
<accession>A0A811XU50</accession>
<dbReference type="AlphaFoldDB" id="A0A811XU50"/>
<protein>
    <submittedName>
        <fullName evidence="2">(raccoon dog) hypothetical protein</fullName>
    </submittedName>
</protein>
<feature type="region of interest" description="Disordered" evidence="1">
    <location>
        <begin position="283"/>
        <end position="314"/>
    </location>
</feature>
<sequence length="314" mass="33449">MKCREKCTQSALVGFPGLCRLAWHLVLGTGHGRQRRVRQALEERCPPPGGLAAEELRQGQDAALELEDTVPLSAQTPGQAEVDELYQQVGPLGQGHFGRVLLVTHRQEATPPRGFLCEFCVGLSVGAHRLRLLQLPTEPVLHGDLVTAVRAVRPGASALEHMHPRRAPGAPGHQPEDALVWPRCRQVRRSHLSHTGPRGTLLRLAGPPIPHRAPELCAPPQGLPIPPAPGPALLPPHWPLPLGPSPGRGRPLLRGHPHVAGVPPTRGRPQPWLGLTLWQPVSCGGAGASPPKEAPRELHSGLPRASLEAAGGGS</sequence>
<evidence type="ECO:0000256" key="1">
    <source>
        <dbReference type="SAM" id="MobiDB-lite"/>
    </source>
</evidence>
<name>A0A811XU50_NYCPR</name>
<evidence type="ECO:0000313" key="3">
    <source>
        <dbReference type="Proteomes" id="UP000645828"/>
    </source>
</evidence>
<dbReference type="Proteomes" id="UP000645828">
    <property type="component" value="Unassembled WGS sequence"/>
</dbReference>
<gene>
    <name evidence="2" type="ORF">NYPRO_LOCUS1693</name>
</gene>
<reference evidence="2" key="1">
    <citation type="submission" date="2020-12" db="EMBL/GenBank/DDBJ databases">
        <authorList>
            <consortium name="Molecular Ecology Group"/>
        </authorList>
    </citation>
    <scope>NUCLEOTIDE SEQUENCE</scope>
    <source>
        <strain evidence="2">TBG_1078</strain>
    </source>
</reference>